<evidence type="ECO:0000313" key="2">
    <source>
        <dbReference type="Proteomes" id="UP001160390"/>
    </source>
</evidence>
<accession>A0AA35MBB9</accession>
<organism evidence="1 2">
    <name type="scientific">Clonostachys chloroleuca</name>
    <dbReference type="NCBI Taxonomy" id="1926264"/>
    <lineage>
        <taxon>Eukaryota</taxon>
        <taxon>Fungi</taxon>
        <taxon>Dikarya</taxon>
        <taxon>Ascomycota</taxon>
        <taxon>Pezizomycotina</taxon>
        <taxon>Sordariomycetes</taxon>
        <taxon>Hypocreomycetidae</taxon>
        <taxon>Hypocreales</taxon>
        <taxon>Bionectriaceae</taxon>
        <taxon>Clonostachys</taxon>
    </lineage>
</organism>
<dbReference type="AlphaFoldDB" id="A0AA35MBB9"/>
<dbReference type="Proteomes" id="UP001160390">
    <property type="component" value="Unassembled WGS sequence"/>
</dbReference>
<keyword evidence="2" id="KW-1185">Reference proteome</keyword>
<comment type="caution">
    <text evidence="1">The sequence shown here is derived from an EMBL/GenBank/DDBJ whole genome shotgun (WGS) entry which is preliminary data.</text>
</comment>
<evidence type="ECO:0000313" key="1">
    <source>
        <dbReference type="EMBL" id="CAI6093971.1"/>
    </source>
</evidence>
<name>A0AA35MBB9_9HYPO</name>
<protein>
    <submittedName>
        <fullName evidence="1">Uncharacterized protein</fullName>
    </submittedName>
</protein>
<gene>
    <name evidence="1" type="ORF">CCHLO57077_00001055</name>
</gene>
<sequence>MRLRVVDTFGDEVERQETGIDRGQHLEEDKLFAEGISRQQHSEVPPEDLPAAGAVPGSGMAVLPVVDKGYTVVAAAAAVDGIEDGRRIRWAGGAVPDTWMRPRWWLALHP</sequence>
<dbReference type="EMBL" id="CABFNP030001245">
    <property type="protein sequence ID" value="CAI6093971.1"/>
    <property type="molecule type" value="Genomic_DNA"/>
</dbReference>
<reference evidence="1" key="1">
    <citation type="submission" date="2023-01" db="EMBL/GenBank/DDBJ databases">
        <authorList>
            <person name="Piombo E."/>
        </authorList>
    </citation>
    <scope>NUCLEOTIDE SEQUENCE</scope>
</reference>
<proteinExistence type="predicted"/>